<evidence type="ECO:0000256" key="2">
    <source>
        <dbReference type="ARBA" id="ARBA00001946"/>
    </source>
</evidence>
<comment type="subcellular location">
    <subcellularLocation>
        <location evidence="3">Membrane</location>
        <topology evidence="3">Multi-pass membrane protein</topology>
    </subcellularLocation>
</comment>
<keyword evidence="10 16" id="KW-1133">Transmembrane helix</keyword>
<organism evidence="18 19">
    <name type="scientific">Limulus polyphemus</name>
    <name type="common">Atlantic horseshoe crab</name>
    <dbReference type="NCBI Taxonomy" id="6850"/>
    <lineage>
        <taxon>Eukaryota</taxon>
        <taxon>Metazoa</taxon>
        <taxon>Ecdysozoa</taxon>
        <taxon>Arthropoda</taxon>
        <taxon>Chelicerata</taxon>
        <taxon>Merostomata</taxon>
        <taxon>Xiphosura</taxon>
        <taxon>Limulidae</taxon>
        <taxon>Limulus</taxon>
    </lineage>
</organism>
<sequence>MSAVTFAHNKSKPLPETEEKEELTSVRITVNPVQSRMFSPPRSSQSTAGSFSIGAQSSGWCPILFERASKAWWDPRFDSKVLEEQYHRSTFPLTCQRFQYALLYLFLASVSYCIYFACMAHSDWIPFVVTSFVLMCYIVATLLFTYTKHYQKYYFSVSLFTTVFLCALSLSVFASYIGKQSTADLSLSPIGIFCICLKILLILYTVIPLPLYLCFLIGGTYSIIFEALSAVLTEDNTSLIIGIKVMLQMCIHMIGILILLMAEVRMRKTFMKVGQSLLVRRDLEVEQQLKERMIHSVMPPKVAKWLMSTQDREDEEQQKPESGKRRISTSPRQSQMIFRPFNMHRMEEVSILFADIVGFTKMSSNKTAEQLVGLLNDLFGRFDYLCAKLGCEKISTLGDCYYCVSGCPEPRSDHAKCCVEMGLAIIKAIGEFDEDTNEDVNMRVGVHTGTVLCGIVGTRRFKFDVWSNDVTFANLMESTGKPGCVHVSEATFSYIQDIYTVEEGLPQHVKTYFIRGRKLAARSGNRSCRHSWPTNSIPLPNIHHPGGRKANSLSERGNDSEGDGSTMPMLQPQRHGSLSTLTSSRKDSGIRSRRSSLQDVMLDTSYVSPTNLLSHRVGPGCFTSSQTSLADTGRGSGSSVKGCSLLVDPTLSLNESLARLRHLRKQSDLQMIRCVQQDAGHIDYFVKPPISQLSLFFVIPAMERDYRQLHYRDSKDVTLTVSSATFNMYCDVFVSAVVYIVIAVSCFMLFHSPLPWLLFCLLATCWEMFIILLCLRETFASRGYCRAACLSQVYRFCTQWYPWHICGAILVSLPVASVFSNFSCGNVLTTPEKTHAFLYLMFVSIFHFCNFTHLNCWLKSILASTAVAGLVLLLSASYCQCSVDYWPEPTSVVSTFNRSDFLGPDDMVVETNTATVLYHCGHSLVYEIILDGILITILIWFLNREFEISYRLSFHGSVTAARDKKKIQAMKNQADWLLHNIIPKHVAEQLKSTSKYSENHKDAGIIFASIVNFHEMYDESYEGGKEYLRVLNELIGDFDELLNRPEFKNVEKIKTIGSTFMAASGLNPHIRQQNPHPCTHLFELMDFALAMQQVIERFNCDLLEFSFIFRIGYNFGDVTAGVIGTTKLYYDIWGDAVNIASRMDSTGIPGHIQVPEHCMFVLQDVFEFEKRGSVYVKGKDDMNVYTLVKKKDGVDYPTLPLAEPNNSSDEELETEGSPPL</sequence>
<keyword evidence="9" id="KW-0460">Magnesium</keyword>
<feature type="transmembrane region" description="Helical" evidence="16">
    <location>
        <begin position="239"/>
        <end position="262"/>
    </location>
</feature>
<keyword evidence="7" id="KW-0547">Nucleotide-binding</keyword>
<evidence type="ECO:0000313" key="18">
    <source>
        <dbReference type="Proteomes" id="UP000694941"/>
    </source>
</evidence>
<dbReference type="Proteomes" id="UP000694941">
    <property type="component" value="Unplaced"/>
</dbReference>
<feature type="transmembrane region" description="Helical" evidence="16">
    <location>
        <begin position="861"/>
        <end position="878"/>
    </location>
</feature>
<feature type="transmembrane region" description="Helical" evidence="16">
    <location>
        <begin position="732"/>
        <end position="750"/>
    </location>
</feature>
<dbReference type="Pfam" id="PF00211">
    <property type="entry name" value="Guanylate_cyc"/>
    <property type="match status" value="2"/>
</dbReference>
<dbReference type="SMART" id="SM00044">
    <property type="entry name" value="CYCc"/>
    <property type="match status" value="2"/>
</dbReference>
<evidence type="ECO:0000256" key="7">
    <source>
        <dbReference type="ARBA" id="ARBA00022741"/>
    </source>
</evidence>
<dbReference type="EC" id="4.6.1.1" evidence="4"/>
<evidence type="ECO:0000256" key="10">
    <source>
        <dbReference type="ARBA" id="ARBA00022989"/>
    </source>
</evidence>
<dbReference type="Gene3D" id="3.30.70.1230">
    <property type="entry name" value="Nucleotide cyclase"/>
    <property type="match status" value="2"/>
</dbReference>
<keyword evidence="8" id="KW-0067">ATP-binding</keyword>
<dbReference type="InterPro" id="IPR029787">
    <property type="entry name" value="Nucleotide_cyclase"/>
</dbReference>
<evidence type="ECO:0000256" key="12">
    <source>
        <dbReference type="ARBA" id="ARBA00023136"/>
    </source>
</evidence>
<keyword evidence="18" id="KW-1185">Reference proteome</keyword>
<feature type="compositionally biased region" description="Polar residues" evidence="15">
    <location>
        <begin position="574"/>
        <end position="583"/>
    </location>
</feature>
<feature type="transmembrane region" description="Helical" evidence="16">
    <location>
        <begin position="153"/>
        <end position="174"/>
    </location>
</feature>
<keyword evidence="11" id="KW-0115">cAMP biosynthesis</keyword>
<evidence type="ECO:0000256" key="4">
    <source>
        <dbReference type="ARBA" id="ARBA00012201"/>
    </source>
</evidence>
<dbReference type="SUPFAM" id="SSF55073">
    <property type="entry name" value="Nucleotide cyclase"/>
    <property type="match status" value="2"/>
</dbReference>
<keyword evidence="13 14" id="KW-0456">Lyase</keyword>
<keyword evidence="5 16" id="KW-0812">Transmembrane</keyword>
<dbReference type="CDD" id="cd07302">
    <property type="entry name" value="CHD"/>
    <property type="match status" value="2"/>
</dbReference>
<evidence type="ECO:0000256" key="5">
    <source>
        <dbReference type="ARBA" id="ARBA00022692"/>
    </source>
</evidence>
<dbReference type="RefSeq" id="XP_022247331.1">
    <property type="nucleotide sequence ID" value="XM_022391623.1"/>
</dbReference>
<feature type="transmembrane region" description="Helical" evidence="16">
    <location>
        <begin position="796"/>
        <end position="816"/>
    </location>
</feature>
<dbReference type="InterPro" id="IPR018297">
    <property type="entry name" value="A/G_cyclase_CS"/>
</dbReference>
<dbReference type="InterPro" id="IPR023298">
    <property type="entry name" value="ATPase_P-typ_TM_dom_sf"/>
</dbReference>
<feature type="transmembrane region" description="Helical" evidence="16">
    <location>
        <begin position="211"/>
        <end position="233"/>
    </location>
</feature>
<dbReference type="GeneID" id="106463976"/>
<feature type="region of interest" description="Disordered" evidence="15">
    <location>
        <begin position="1"/>
        <end position="21"/>
    </location>
</feature>
<feature type="transmembrane region" description="Helical" evidence="16">
    <location>
        <begin position="756"/>
        <end position="775"/>
    </location>
</feature>
<comment type="catalytic activity">
    <reaction evidence="1">
        <text>ATP = 3',5'-cyclic AMP + diphosphate</text>
        <dbReference type="Rhea" id="RHEA:15389"/>
        <dbReference type="ChEBI" id="CHEBI:30616"/>
        <dbReference type="ChEBI" id="CHEBI:33019"/>
        <dbReference type="ChEBI" id="CHEBI:58165"/>
        <dbReference type="EC" id="4.6.1.1"/>
    </reaction>
</comment>
<comment type="similarity">
    <text evidence="14">Belongs to the adenylyl cyclase class-4/guanylyl cyclase family.</text>
</comment>
<evidence type="ECO:0000313" key="19">
    <source>
        <dbReference type="RefSeq" id="XP_022247331.1"/>
    </source>
</evidence>
<name>A0ABM1SUM5_LIMPO</name>
<dbReference type="PANTHER" id="PTHR45627">
    <property type="entry name" value="ADENYLATE CYCLASE TYPE 1"/>
    <property type="match status" value="1"/>
</dbReference>
<evidence type="ECO:0000259" key="17">
    <source>
        <dbReference type="PROSITE" id="PS50125"/>
    </source>
</evidence>
<dbReference type="PROSITE" id="PS00452">
    <property type="entry name" value="GUANYLATE_CYCLASE_1"/>
    <property type="match status" value="2"/>
</dbReference>
<feature type="region of interest" description="Disordered" evidence="15">
    <location>
        <begin position="525"/>
        <end position="595"/>
    </location>
</feature>
<accession>A0ABM1SUM5</accession>
<keyword evidence="6" id="KW-0479">Metal-binding</keyword>
<feature type="transmembrane region" description="Helical" evidence="16">
    <location>
        <begin position="124"/>
        <end position="146"/>
    </location>
</feature>
<feature type="transmembrane region" description="Helical" evidence="16">
    <location>
        <begin position="98"/>
        <end position="118"/>
    </location>
</feature>
<evidence type="ECO:0000256" key="8">
    <source>
        <dbReference type="ARBA" id="ARBA00022840"/>
    </source>
</evidence>
<feature type="region of interest" description="Disordered" evidence="15">
    <location>
        <begin position="309"/>
        <end position="331"/>
    </location>
</feature>
<protein>
    <recommendedName>
        <fullName evidence="4">adenylate cyclase</fullName>
        <ecNumber evidence="4">4.6.1.1</ecNumber>
    </recommendedName>
</protein>
<dbReference type="PROSITE" id="PS50125">
    <property type="entry name" value="GUANYLATE_CYCLASE_2"/>
    <property type="match status" value="2"/>
</dbReference>
<gene>
    <name evidence="19" type="primary">LOC106463976</name>
</gene>
<evidence type="ECO:0000256" key="11">
    <source>
        <dbReference type="ARBA" id="ARBA00022998"/>
    </source>
</evidence>
<comment type="cofactor">
    <cofactor evidence="2">
        <name>Mg(2+)</name>
        <dbReference type="ChEBI" id="CHEBI:18420"/>
    </cofactor>
</comment>
<reference evidence="19" key="1">
    <citation type="submission" date="2025-08" db="UniProtKB">
        <authorList>
            <consortium name="RefSeq"/>
        </authorList>
    </citation>
    <scope>IDENTIFICATION</scope>
    <source>
        <tissue evidence="19">Muscle</tissue>
    </source>
</reference>
<evidence type="ECO:0000256" key="9">
    <source>
        <dbReference type="ARBA" id="ARBA00022842"/>
    </source>
</evidence>
<evidence type="ECO:0000256" key="14">
    <source>
        <dbReference type="RuleBase" id="RU000405"/>
    </source>
</evidence>
<dbReference type="PANTHER" id="PTHR45627:SF8">
    <property type="entry name" value="ADENYLATE CYCLASE TYPE 9"/>
    <property type="match status" value="1"/>
</dbReference>
<keyword evidence="12 16" id="KW-0472">Membrane</keyword>
<feature type="transmembrane region" description="Helical" evidence="16">
    <location>
        <begin position="836"/>
        <end position="854"/>
    </location>
</feature>
<feature type="domain" description="Guanylate cyclase" evidence="17">
    <location>
        <begin position="1004"/>
        <end position="1144"/>
    </location>
</feature>
<feature type="domain" description="Guanylate cyclase" evidence="17">
    <location>
        <begin position="350"/>
        <end position="477"/>
    </location>
</feature>
<evidence type="ECO:0000256" key="3">
    <source>
        <dbReference type="ARBA" id="ARBA00004141"/>
    </source>
</evidence>
<evidence type="ECO:0000256" key="1">
    <source>
        <dbReference type="ARBA" id="ARBA00001593"/>
    </source>
</evidence>
<dbReference type="SUPFAM" id="SSF81665">
    <property type="entry name" value="Calcium ATPase, transmembrane domain M"/>
    <property type="match status" value="1"/>
</dbReference>
<feature type="transmembrane region" description="Helical" evidence="16">
    <location>
        <begin position="186"/>
        <end position="204"/>
    </location>
</feature>
<evidence type="ECO:0000256" key="15">
    <source>
        <dbReference type="SAM" id="MobiDB-lite"/>
    </source>
</evidence>
<feature type="transmembrane region" description="Helical" evidence="16">
    <location>
        <begin position="924"/>
        <end position="942"/>
    </location>
</feature>
<proteinExistence type="inferred from homology"/>
<evidence type="ECO:0000256" key="13">
    <source>
        <dbReference type="ARBA" id="ARBA00023239"/>
    </source>
</evidence>
<feature type="region of interest" description="Disordered" evidence="15">
    <location>
        <begin position="1195"/>
        <end position="1220"/>
    </location>
</feature>
<evidence type="ECO:0000256" key="6">
    <source>
        <dbReference type="ARBA" id="ARBA00022723"/>
    </source>
</evidence>
<dbReference type="InterPro" id="IPR001054">
    <property type="entry name" value="A/G_cyclase"/>
</dbReference>
<evidence type="ECO:0000256" key="16">
    <source>
        <dbReference type="SAM" id="Phobius"/>
    </source>
</evidence>